<evidence type="ECO:0000256" key="1">
    <source>
        <dbReference type="SAM" id="MobiDB-lite"/>
    </source>
</evidence>
<name>A0ABV2MYB2_9HYPH</name>
<comment type="caution">
    <text evidence="2">The sequence shown here is derived from an EMBL/GenBank/DDBJ whole genome shotgun (WGS) entry which is preliminary data.</text>
</comment>
<dbReference type="RefSeq" id="WP_354194169.1">
    <property type="nucleotide sequence ID" value="NZ_JBEPML010000005.1"/>
</dbReference>
<dbReference type="EMBL" id="JBEPML010000005">
    <property type="protein sequence ID" value="MET3791792.1"/>
    <property type="molecule type" value="Genomic_DNA"/>
</dbReference>
<keyword evidence="3" id="KW-1185">Reference proteome</keyword>
<protein>
    <submittedName>
        <fullName evidence="2">Uncharacterized protein</fullName>
    </submittedName>
</protein>
<evidence type="ECO:0000313" key="2">
    <source>
        <dbReference type="EMBL" id="MET3791792.1"/>
    </source>
</evidence>
<dbReference type="Proteomes" id="UP001549076">
    <property type="component" value="Unassembled WGS sequence"/>
</dbReference>
<accession>A0ABV2MYB2</accession>
<evidence type="ECO:0000313" key="3">
    <source>
        <dbReference type="Proteomes" id="UP001549076"/>
    </source>
</evidence>
<organism evidence="2 3">
    <name type="scientific">Aquamicrobium terrae</name>
    <dbReference type="NCBI Taxonomy" id="1324945"/>
    <lineage>
        <taxon>Bacteria</taxon>
        <taxon>Pseudomonadati</taxon>
        <taxon>Pseudomonadota</taxon>
        <taxon>Alphaproteobacteria</taxon>
        <taxon>Hyphomicrobiales</taxon>
        <taxon>Phyllobacteriaceae</taxon>
        <taxon>Aquamicrobium</taxon>
    </lineage>
</organism>
<reference evidence="2 3" key="1">
    <citation type="submission" date="2024-06" db="EMBL/GenBank/DDBJ databases">
        <title>Genomic Encyclopedia of Type Strains, Phase IV (KMG-IV): sequencing the most valuable type-strain genomes for metagenomic binning, comparative biology and taxonomic classification.</title>
        <authorList>
            <person name="Goeker M."/>
        </authorList>
    </citation>
    <scope>NUCLEOTIDE SEQUENCE [LARGE SCALE GENOMIC DNA]</scope>
    <source>
        <strain evidence="2 3">DSM 27865</strain>
    </source>
</reference>
<feature type="compositionally biased region" description="Basic and acidic residues" evidence="1">
    <location>
        <begin position="12"/>
        <end position="22"/>
    </location>
</feature>
<sequence>MKTMTFTPRGFGGERRDPDRVKREGWRSQGLLAVLVDDHRLTWPERELVRQLGEKLYGKQAGAGETGHG</sequence>
<gene>
    <name evidence="2" type="ORF">ABID37_002000</name>
</gene>
<proteinExistence type="predicted"/>
<feature type="region of interest" description="Disordered" evidence="1">
    <location>
        <begin position="1"/>
        <end position="22"/>
    </location>
</feature>